<dbReference type="Proteomes" id="UP001057375">
    <property type="component" value="Unassembled WGS sequence"/>
</dbReference>
<evidence type="ECO:0008006" key="7">
    <source>
        <dbReference type="Google" id="ProtNLM"/>
    </source>
</evidence>
<evidence type="ECO:0000313" key="6">
    <source>
        <dbReference type="Proteomes" id="UP001057375"/>
    </source>
</evidence>
<evidence type="ECO:0000256" key="3">
    <source>
        <dbReference type="PROSITE-ProRule" id="PRU00339"/>
    </source>
</evidence>
<evidence type="ECO:0000313" key="5">
    <source>
        <dbReference type="EMBL" id="GKT37301.1"/>
    </source>
</evidence>
<dbReference type="Gene3D" id="1.25.40.10">
    <property type="entry name" value="Tetratricopeptide repeat domain"/>
    <property type="match status" value="1"/>
</dbReference>
<dbReference type="InterPro" id="IPR011990">
    <property type="entry name" value="TPR-like_helical_dom_sf"/>
</dbReference>
<gene>
    <name evidence="5" type="ORF">ADUPG1_010116</name>
</gene>
<feature type="region of interest" description="Disordered" evidence="4">
    <location>
        <begin position="265"/>
        <end position="314"/>
    </location>
</feature>
<dbReference type="InterPro" id="IPR047150">
    <property type="entry name" value="SGT"/>
</dbReference>
<dbReference type="SMART" id="SM00028">
    <property type="entry name" value="TPR"/>
    <property type="match status" value="3"/>
</dbReference>
<feature type="region of interest" description="Disordered" evidence="4">
    <location>
        <begin position="185"/>
        <end position="231"/>
    </location>
</feature>
<reference evidence="5" key="1">
    <citation type="submission" date="2022-03" db="EMBL/GenBank/DDBJ databases">
        <title>Draft genome sequence of Aduncisulcus paluster, a free-living microaerophilic Fornicata.</title>
        <authorList>
            <person name="Yuyama I."/>
            <person name="Kume K."/>
            <person name="Tamura T."/>
            <person name="Inagaki Y."/>
            <person name="Hashimoto T."/>
        </authorList>
    </citation>
    <scope>NUCLEOTIDE SEQUENCE</scope>
    <source>
        <strain evidence="5">NY0171</strain>
    </source>
</reference>
<sequence length="391" mass="42028">MNKELIEAIITHLRDLSLDPSDAECISVGIDCICDGLHLSEPIEKPKHSLEAIYKAGLAALSGDSSSSSTSTKFYSEEEKTKALNLKDRGNELFKQQDYPAAIKAYSDSLFIFPNSHIVYSNRALAYTRLGQHQNAIEDCDKAISLEPTYVKSYSRKGNALMELRDYSAASEAFKKAMELEPTKEDHRKNYNIARKKMREDESESEVIGDEEESSSAGHAEQGEGARGSAASNPFAALGGMGGLGSLLSNPAVMQMAQGLMGSLFGGQAPGASQSGSDAKDEEEEDKPKCSADARPVPAQEPKPADGDPKISPEAQKAFDELCVKFPALKDCKDDPEVKRALQSPKLPGIVEKIKTEGPMAAIGLMSDPDFAPLIGKIMNGLAGGFPNGFM</sequence>
<feature type="compositionally biased region" description="Basic and acidic residues" evidence="4">
    <location>
        <begin position="303"/>
        <end position="314"/>
    </location>
</feature>
<keyword evidence="2 3" id="KW-0802">TPR repeat</keyword>
<dbReference type="InterPro" id="IPR019734">
    <property type="entry name" value="TPR_rpt"/>
</dbReference>
<keyword evidence="1" id="KW-0677">Repeat</keyword>
<dbReference type="SUPFAM" id="SSF48452">
    <property type="entry name" value="TPR-like"/>
    <property type="match status" value="1"/>
</dbReference>
<protein>
    <recommendedName>
        <fullName evidence="7">SGTA homodimerisation domain-containing protein</fullName>
    </recommendedName>
</protein>
<keyword evidence="6" id="KW-1185">Reference proteome</keyword>
<comment type="caution">
    <text evidence="5">The sequence shown here is derived from an EMBL/GenBank/DDBJ whole genome shotgun (WGS) entry which is preliminary data.</text>
</comment>
<evidence type="ECO:0000256" key="4">
    <source>
        <dbReference type="SAM" id="MobiDB-lite"/>
    </source>
</evidence>
<dbReference type="PANTHER" id="PTHR45831">
    <property type="entry name" value="LD24721P"/>
    <property type="match status" value="1"/>
</dbReference>
<proteinExistence type="predicted"/>
<accession>A0ABQ5KXY6</accession>
<feature type="compositionally biased region" description="Acidic residues" evidence="4">
    <location>
        <begin position="201"/>
        <end position="214"/>
    </location>
</feature>
<evidence type="ECO:0000256" key="1">
    <source>
        <dbReference type="ARBA" id="ARBA00022737"/>
    </source>
</evidence>
<feature type="repeat" description="TPR" evidence="3">
    <location>
        <begin position="117"/>
        <end position="150"/>
    </location>
</feature>
<dbReference type="PANTHER" id="PTHR45831:SF2">
    <property type="entry name" value="LD24721P"/>
    <property type="match status" value="1"/>
</dbReference>
<feature type="repeat" description="TPR" evidence="3">
    <location>
        <begin position="151"/>
        <end position="184"/>
    </location>
</feature>
<dbReference type="Pfam" id="PF00515">
    <property type="entry name" value="TPR_1"/>
    <property type="match status" value="2"/>
</dbReference>
<name>A0ABQ5KXY6_9EUKA</name>
<dbReference type="PROSITE" id="PS50005">
    <property type="entry name" value="TPR"/>
    <property type="match status" value="2"/>
</dbReference>
<dbReference type="EMBL" id="BQXS01011443">
    <property type="protein sequence ID" value="GKT37301.1"/>
    <property type="molecule type" value="Genomic_DNA"/>
</dbReference>
<evidence type="ECO:0000256" key="2">
    <source>
        <dbReference type="ARBA" id="ARBA00022803"/>
    </source>
</evidence>
<dbReference type="PROSITE" id="PS50293">
    <property type="entry name" value="TPR_REGION"/>
    <property type="match status" value="1"/>
</dbReference>
<organism evidence="5 6">
    <name type="scientific">Aduncisulcus paluster</name>
    <dbReference type="NCBI Taxonomy" id="2918883"/>
    <lineage>
        <taxon>Eukaryota</taxon>
        <taxon>Metamonada</taxon>
        <taxon>Carpediemonas-like organisms</taxon>
        <taxon>Aduncisulcus</taxon>
    </lineage>
</organism>
<dbReference type="Gene3D" id="1.10.260.100">
    <property type="match status" value="1"/>
</dbReference>